<evidence type="ECO:0000313" key="3">
    <source>
        <dbReference type="EMBL" id="CAF1930575.1"/>
    </source>
</evidence>
<organism evidence="3">
    <name type="scientific">Brassica napus</name>
    <name type="common">Rape</name>
    <dbReference type="NCBI Taxonomy" id="3708"/>
    <lineage>
        <taxon>Eukaryota</taxon>
        <taxon>Viridiplantae</taxon>
        <taxon>Streptophyta</taxon>
        <taxon>Embryophyta</taxon>
        <taxon>Tracheophyta</taxon>
        <taxon>Spermatophyta</taxon>
        <taxon>Magnoliopsida</taxon>
        <taxon>eudicotyledons</taxon>
        <taxon>Gunneridae</taxon>
        <taxon>Pentapetalae</taxon>
        <taxon>rosids</taxon>
        <taxon>malvids</taxon>
        <taxon>Brassicales</taxon>
        <taxon>Brassicaceae</taxon>
        <taxon>Brassiceae</taxon>
        <taxon>Brassica</taxon>
    </lineage>
</organism>
<dbReference type="Proteomes" id="UP001295469">
    <property type="component" value="Chromosome C05"/>
</dbReference>
<sequence>MIYTTDSWTLNKILFPKALIGSTRSADTAKIDHDLTSKKLLYAANWTMEQEEDIQLYLHPIWSHISSCRKHLKSLCKLDPDAFSIPMMSSKLIDIAASNEQSKPLSKTLFESLSSVGVLRLTYQQWLAENNYNHTDVSSFIRFLDSLRALEKKILSEIVGSPSFTVLIQLYIEVIEKHSFFWSDLVSSSDECKLFFFWSLIKAIKKLDSSFPEEVHVVLQEESKNINNITLHGNDHLTKAIAFSGPELCLLALEGLCISSYIADKDDAAALQLDEIYQVCFLYSTVCNQMSLSALTVDHHHQMFLERMELEKKRMQDRMVYSENDNIENRSAACCIFRPEIVATGFGFSSWMEIYSIARSESSSLDVELLAVLQHLLVAQSTEHKDLLDIRNLLKPALEYSLSSTRPPQTLVAHQKLLWAIDARASVLRVDTKIAGFVLEMWYWWHSVLWKNCQIGLMSISEIGNCRIMSPSMLIQPVKTATIDQILDNPFAVKDYPLHFF</sequence>
<proteinExistence type="predicted"/>
<keyword evidence="2" id="KW-0067">ATP-binding</keyword>
<dbReference type="AlphaFoldDB" id="A0A816LJG3"/>
<dbReference type="PANTHER" id="PTHR48103">
    <property type="entry name" value="MIDASIN-RELATED"/>
    <property type="match status" value="1"/>
</dbReference>
<accession>A0A816LJG3</accession>
<gene>
    <name evidence="3" type="ORF">DARMORV10_C05P38600.1</name>
</gene>
<dbReference type="GO" id="GO:0005524">
    <property type="term" value="F:ATP binding"/>
    <property type="evidence" value="ECO:0007669"/>
    <property type="project" value="UniProtKB-KW"/>
</dbReference>
<reference evidence="3" key="1">
    <citation type="submission" date="2021-01" db="EMBL/GenBank/DDBJ databases">
        <authorList>
            <consortium name="Genoscope - CEA"/>
            <person name="William W."/>
        </authorList>
    </citation>
    <scope>NUCLEOTIDE SEQUENCE</scope>
</reference>
<keyword evidence="1" id="KW-0547">Nucleotide-binding</keyword>
<dbReference type="PANTHER" id="PTHR48103:SF2">
    <property type="entry name" value="MIDASIN"/>
    <property type="match status" value="1"/>
</dbReference>
<evidence type="ECO:0000256" key="1">
    <source>
        <dbReference type="ARBA" id="ARBA00022741"/>
    </source>
</evidence>
<name>A0A816LJG3_BRANA</name>
<protein>
    <submittedName>
        <fullName evidence="3">(rape) hypothetical protein</fullName>
    </submittedName>
</protein>
<evidence type="ECO:0000256" key="2">
    <source>
        <dbReference type="ARBA" id="ARBA00022840"/>
    </source>
</evidence>
<dbReference type="EMBL" id="HG994369">
    <property type="protein sequence ID" value="CAF1930575.1"/>
    <property type="molecule type" value="Genomic_DNA"/>
</dbReference>